<dbReference type="Pfam" id="PF04055">
    <property type="entry name" value="Radical_SAM"/>
    <property type="match status" value="1"/>
</dbReference>
<keyword evidence="9" id="KW-1185">Reference proteome</keyword>
<feature type="domain" description="Radical SAM core" evidence="7">
    <location>
        <begin position="21"/>
        <end position="241"/>
    </location>
</feature>
<dbReference type="InterPro" id="IPR007197">
    <property type="entry name" value="rSAM"/>
</dbReference>
<evidence type="ECO:0000256" key="5">
    <source>
        <dbReference type="ARBA" id="ARBA00023004"/>
    </source>
</evidence>
<dbReference type="Gene3D" id="3.20.20.70">
    <property type="entry name" value="Aldolase class I"/>
    <property type="match status" value="1"/>
</dbReference>
<gene>
    <name evidence="8" type="ORF">H9626_12350</name>
</gene>
<dbReference type="SFLD" id="SFLDG01067">
    <property type="entry name" value="SPASM/twitch_domain_containing"/>
    <property type="match status" value="1"/>
</dbReference>
<evidence type="ECO:0000256" key="4">
    <source>
        <dbReference type="ARBA" id="ARBA00022723"/>
    </source>
</evidence>
<organism evidence="8 9">
    <name type="scientific">Phocaeicola faecium</name>
    <dbReference type="NCBI Taxonomy" id="2762213"/>
    <lineage>
        <taxon>Bacteria</taxon>
        <taxon>Pseudomonadati</taxon>
        <taxon>Bacteroidota</taxon>
        <taxon>Bacteroidia</taxon>
        <taxon>Bacteroidales</taxon>
        <taxon>Bacteroidaceae</taxon>
        <taxon>Phocaeicola</taxon>
    </lineage>
</organism>
<dbReference type="PIRSF" id="PIRSF037420">
    <property type="entry name" value="PQQ_syn_pqqE"/>
    <property type="match status" value="1"/>
</dbReference>
<dbReference type="InterPro" id="IPR050377">
    <property type="entry name" value="Radical_SAM_PqqE_MftC-like"/>
</dbReference>
<reference evidence="8 9" key="1">
    <citation type="submission" date="2020-08" db="EMBL/GenBank/DDBJ databases">
        <title>A Genomic Blueprint of the Chicken Gut Microbiome.</title>
        <authorList>
            <person name="Gilroy R."/>
            <person name="Ravi A."/>
            <person name="Getino M."/>
            <person name="Pursley I."/>
            <person name="Horton D.L."/>
            <person name="Alikhan N.-F."/>
            <person name="Baker D."/>
            <person name="Gharbi K."/>
            <person name="Hall N."/>
            <person name="Watson M."/>
            <person name="Adriaenssens E.M."/>
            <person name="Foster-Nyarko E."/>
            <person name="Jarju S."/>
            <person name="Secka A."/>
            <person name="Antonio M."/>
            <person name="Oren A."/>
            <person name="Chaudhuri R."/>
            <person name="La Ragione R.M."/>
            <person name="Hildebrand F."/>
            <person name="Pallen M.J."/>
        </authorList>
    </citation>
    <scope>NUCLEOTIDE SEQUENCE [LARGE SCALE GENOMIC DNA]</scope>
    <source>
        <strain evidence="8 9">Sa1YUN3</strain>
    </source>
</reference>
<keyword evidence="6" id="KW-0411">Iron-sulfur</keyword>
<dbReference type="Proteomes" id="UP000616346">
    <property type="component" value="Unassembled WGS sequence"/>
</dbReference>
<dbReference type="InterPro" id="IPR058240">
    <property type="entry name" value="rSAM_sf"/>
</dbReference>
<dbReference type="PANTHER" id="PTHR11228">
    <property type="entry name" value="RADICAL SAM DOMAIN PROTEIN"/>
    <property type="match status" value="1"/>
</dbReference>
<keyword evidence="3" id="KW-0949">S-adenosyl-L-methionine</keyword>
<dbReference type="SUPFAM" id="SSF102114">
    <property type="entry name" value="Radical SAM enzymes"/>
    <property type="match status" value="1"/>
</dbReference>
<dbReference type="CDD" id="cd01335">
    <property type="entry name" value="Radical_SAM"/>
    <property type="match status" value="1"/>
</dbReference>
<keyword evidence="2" id="KW-0004">4Fe-4S</keyword>
<dbReference type="PROSITE" id="PS51918">
    <property type="entry name" value="RADICAL_SAM"/>
    <property type="match status" value="1"/>
</dbReference>
<dbReference type="InterPro" id="IPR013785">
    <property type="entry name" value="Aldolase_TIM"/>
</dbReference>
<accession>A0ABR8VE82</accession>
<keyword evidence="5" id="KW-0408">Iron</keyword>
<protein>
    <submittedName>
        <fullName evidence="8">Radical SAM protein</fullName>
    </submittedName>
</protein>
<comment type="cofactor">
    <cofactor evidence="1">
        <name>[4Fe-4S] cluster</name>
        <dbReference type="ChEBI" id="CHEBI:49883"/>
    </cofactor>
</comment>
<evidence type="ECO:0000256" key="3">
    <source>
        <dbReference type="ARBA" id="ARBA00022691"/>
    </source>
</evidence>
<evidence type="ECO:0000313" key="9">
    <source>
        <dbReference type="Proteomes" id="UP000616346"/>
    </source>
</evidence>
<sequence length="372" mass="41813">MDQLTDINPVERRLVDKANAAWIPISSSFELTPLCNLKCDMCYVRMEQSEVKQAGGLRSADEWLHTAEELRQAGTLFLLLTGGEPLLYPGFADLYLRLKEMGFILTLNTNATLITEEWAQLFQRQKPRRINVTLYGGSNETYESLCHVSNGFDRCMNGLRLLKAHGIDVKLNLTLLKKNRNDFSRLLEIGRTLDIPVSTSSYMSVFCSKTCTSQLEIPHIRMSADDVAKIDVEYLKYKKGDDYPAYACEMGNFLKHDIPTASEGQGLTCRAGKSSCWINWQGIMTPCVDMAVPAVSLAETSVAEAWKKITDERKNLPLHTECAGCALRPVCDVCYANASNEKAHCGNLHYLCDIAKAKKELLIRESNRYETK</sequence>
<evidence type="ECO:0000256" key="1">
    <source>
        <dbReference type="ARBA" id="ARBA00001966"/>
    </source>
</evidence>
<name>A0ABR8VE82_9BACT</name>
<dbReference type="RefSeq" id="WP_191710663.1">
    <property type="nucleotide sequence ID" value="NZ_JACSPQ010000017.1"/>
</dbReference>
<evidence type="ECO:0000256" key="6">
    <source>
        <dbReference type="ARBA" id="ARBA00023014"/>
    </source>
</evidence>
<keyword evidence="4" id="KW-0479">Metal-binding</keyword>
<dbReference type="EMBL" id="JACSPQ010000017">
    <property type="protein sequence ID" value="MBD8002992.1"/>
    <property type="molecule type" value="Genomic_DNA"/>
</dbReference>
<evidence type="ECO:0000313" key="8">
    <source>
        <dbReference type="EMBL" id="MBD8002992.1"/>
    </source>
</evidence>
<evidence type="ECO:0000256" key="2">
    <source>
        <dbReference type="ARBA" id="ARBA00022485"/>
    </source>
</evidence>
<evidence type="ECO:0000259" key="7">
    <source>
        <dbReference type="PROSITE" id="PS51918"/>
    </source>
</evidence>
<comment type="caution">
    <text evidence="8">The sequence shown here is derived from an EMBL/GenBank/DDBJ whole genome shotgun (WGS) entry which is preliminary data.</text>
</comment>
<dbReference type="SFLD" id="SFLDS00029">
    <property type="entry name" value="Radical_SAM"/>
    <property type="match status" value="1"/>
</dbReference>
<dbReference type="InterPro" id="IPR017200">
    <property type="entry name" value="PqqE-like"/>
</dbReference>
<proteinExistence type="predicted"/>
<dbReference type="PANTHER" id="PTHR11228:SF7">
    <property type="entry name" value="PQQA PEPTIDE CYCLASE"/>
    <property type="match status" value="1"/>
</dbReference>